<dbReference type="InterPro" id="IPR011008">
    <property type="entry name" value="Dimeric_a/b-barrel"/>
</dbReference>
<dbReference type="EMBL" id="PDOC01000022">
    <property type="protein sequence ID" value="PIL42682.1"/>
    <property type="molecule type" value="Genomic_DNA"/>
</dbReference>
<accession>A0A2G8T9J1</accession>
<evidence type="ECO:0000259" key="1">
    <source>
        <dbReference type="PROSITE" id="PS51725"/>
    </source>
</evidence>
<keyword evidence="2" id="KW-0503">Monooxygenase</keyword>
<dbReference type="AlphaFoldDB" id="A0A2G8T9J1"/>
<dbReference type="OrthoDB" id="9798157at2"/>
<evidence type="ECO:0000313" key="2">
    <source>
        <dbReference type="EMBL" id="PIL42682.1"/>
    </source>
</evidence>
<dbReference type="GO" id="GO:0004497">
    <property type="term" value="F:monooxygenase activity"/>
    <property type="evidence" value="ECO:0007669"/>
    <property type="project" value="UniProtKB-KW"/>
</dbReference>
<evidence type="ECO:0000313" key="3">
    <source>
        <dbReference type="Proteomes" id="UP000230390"/>
    </source>
</evidence>
<feature type="domain" description="ABM" evidence="1">
    <location>
        <begin position="2"/>
        <end position="91"/>
    </location>
</feature>
<dbReference type="Pfam" id="PF03992">
    <property type="entry name" value="ABM"/>
    <property type="match status" value="1"/>
</dbReference>
<organism evidence="2 3">
    <name type="scientific">Massilia eurypsychrophila</name>
    <dbReference type="NCBI Taxonomy" id="1485217"/>
    <lineage>
        <taxon>Bacteria</taxon>
        <taxon>Pseudomonadati</taxon>
        <taxon>Pseudomonadota</taxon>
        <taxon>Betaproteobacteria</taxon>
        <taxon>Burkholderiales</taxon>
        <taxon>Oxalobacteraceae</taxon>
        <taxon>Telluria group</taxon>
        <taxon>Massilia</taxon>
    </lineage>
</organism>
<dbReference type="Proteomes" id="UP000230390">
    <property type="component" value="Unassembled WGS sequence"/>
</dbReference>
<keyword evidence="2" id="KW-0560">Oxidoreductase</keyword>
<keyword evidence="3" id="KW-1185">Reference proteome</keyword>
<dbReference type="RefSeq" id="WP_099792529.1">
    <property type="nucleotide sequence ID" value="NZ_JBHLYV010000030.1"/>
</dbReference>
<dbReference type="PROSITE" id="PS51725">
    <property type="entry name" value="ABM"/>
    <property type="match status" value="1"/>
</dbReference>
<dbReference type="Gene3D" id="3.30.70.100">
    <property type="match status" value="1"/>
</dbReference>
<name>A0A2G8T9J1_9BURK</name>
<gene>
    <name evidence="2" type="ORF">CR105_22805</name>
</gene>
<dbReference type="SUPFAM" id="SSF54909">
    <property type="entry name" value="Dimeric alpha+beta barrel"/>
    <property type="match status" value="1"/>
</dbReference>
<proteinExistence type="predicted"/>
<dbReference type="InterPro" id="IPR007138">
    <property type="entry name" value="ABM_dom"/>
</dbReference>
<protein>
    <submittedName>
        <fullName evidence="2">Antibiotic biosynthesis monooxygenase</fullName>
    </submittedName>
</protein>
<sequence>MITEIAEIAVKAGTDQQFEAAVAMAAPLFERARGCRSMRLERGIEQPDTYLLIVEWETLENHEVDFRQSADFQEWRHLVGDFFASPPKVIHTRKALTGF</sequence>
<comment type="caution">
    <text evidence="2">The sequence shown here is derived from an EMBL/GenBank/DDBJ whole genome shotgun (WGS) entry which is preliminary data.</text>
</comment>
<reference evidence="2 3" key="1">
    <citation type="submission" date="2017-10" db="EMBL/GenBank/DDBJ databases">
        <title>Massilia psychrophilum sp. nov., a novel purple-pigmented bacterium isolated from Tianshan glacier, Xinjiang Municipality, China.</title>
        <authorList>
            <person name="Wang H."/>
        </authorList>
    </citation>
    <scope>NUCLEOTIDE SEQUENCE [LARGE SCALE GENOMIC DNA]</scope>
    <source>
        <strain evidence="2 3">JCM 30074</strain>
    </source>
</reference>